<dbReference type="PANTHER" id="PTHR35369">
    <property type="entry name" value="BLR3025 PROTEIN-RELATED"/>
    <property type="match status" value="1"/>
</dbReference>
<gene>
    <name evidence="6" type="ORF">GA0070617_4155</name>
</gene>
<dbReference type="InterPro" id="IPR050356">
    <property type="entry name" value="SulA_CellDiv_inhibitor"/>
</dbReference>
<evidence type="ECO:0000313" key="6">
    <source>
        <dbReference type="EMBL" id="SCL59637.1"/>
    </source>
</evidence>
<evidence type="ECO:0000256" key="3">
    <source>
        <dbReference type="ARBA" id="ARBA00025589"/>
    </source>
</evidence>
<dbReference type="CDD" id="cd03468">
    <property type="entry name" value="PolY_like"/>
    <property type="match status" value="1"/>
</dbReference>
<feature type="region of interest" description="Disordered" evidence="4">
    <location>
        <begin position="411"/>
        <end position="439"/>
    </location>
</feature>
<dbReference type="Gene3D" id="3.40.1170.60">
    <property type="match status" value="1"/>
</dbReference>
<feature type="domain" description="UmuC" evidence="5">
    <location>
        <begin position="38"/>
        <end position="163"/>
    </location>
</feature>
<dbReference type="STRING" id="683228.GA0070617_4155"/>
<organism evidence="6 7">
    <name type="scientific">Micromonospora yangpuensis</name>
    <dbReference type="NCBI Taxonomy" id="683228"/>
    <lineage>
        <taxon>Bacteria</taxon>
        <taxon>Bacillati</taxon>
        <taxon>Actinomycetota</taxon>
        <taxon>Actinomycetes</taxon>
        <taxon>Micromonosporales</taxon>
        <taxon>Micromonosporaceae</taxon>
        <taxon>Micromonospora</taxon>
    </lineage>
</organism>
<evidence type="ECO:0000256" key="2">
    <source>
        <dbReference type="ARBA" id="ARBA00022763"/>
    </source>
</evidence>
<dbReference type="InterPro" id="IPR001126">
    <property type="entry name" value="UmuC"/>
</dbReference>
<evidence type="ECO:0000313" key="7">
    <source>
        <dbReference type="Proteomes" id="UP000198937"/>
    </source>
</evidence>
<keyword evidence="2" id="KW-0227">DNA damage</keyword>
<evidence type="ECO:0000256" key="1">
    <source>
        <dbReference type="ARBA" id="ARBA00010945"/>
    </source>
</evidence>
<dbReference type="InterPro" id="IPR043502">
    <property type="entry name" value="DNA/RNA_pol_sf"/>
</dbReference>
<dbReference type="Proteomes" id="UP000198937">
    <property type="component" value="Unassembled WGS sequence"/>
</dbReference>
<evidence type="ECO:0000256" key="4">
    <source>
        <dbReference type="SAM" id="MobiDB-lite"/>
    </source>
</evidence>
<keyword evidence="7" id="KW-1185">Reference proteome</keyword>
<dbReference type="SUPFAM" id="SSF56672">
    <property type="entry name" value="DNA/RNA polymerases"/>
    <property type="match status" value="1"/>
</dbReference>
<dbReference type="InterPro" id="IPR043128">
    <property type="entry name" value="Rev_trsase/Diguanyl_cyclase"/>
</dbReference>
<dbReference type="OrthoDB" id="5244088at2"/>
<proteinExistence type="inferred from homology"/>
<name>A0A1C6V0A2_9ACTN</name>
<protein>
    <submittedName>
        <fullName evidence="6">Protein ImuB</fullName>
    </submittedName>
</protein>
<comment type="function">
    <text evidence="3">Poorly processive, error-prone DNA polymerase involved in untargeted mutagenesis. Copies undamaged DNA at stalled replication forks, which arise in vivo from mismatched or misaligned primer ends. These misaligned primers can be extended by PolIV. Exhibits no 3'-5' exonuclease (proofreading) activity. May be involved in translesional synthesis, in conjunction with the beta clamp from PolIII.</text>
</comment>
<dbReference type="Pfam" id="PF00817">
    <property type="entry name" value="IMS"/>
    <property type="match status" value="1"/>
</dbReference>
<sequence length="544" mass="57049">MTGNAGTAGGPVRTMLLWCPDWPVLAAEIVDGVPATGPVAVLHANRVVACSEPARAEGVRRGLRKREAQGRCPQLTVVEHDPGRDARAFEPVVAAVEEVVAGVEVVRAGACAVAARGPSRYLGGEETAAEQLVEHVAQSCAVESQVGIADGVFAAGLAARTGRIVPPGETPEFLAGRPVEALGRPALADLLRRLGIRTLGGFAALPAGDVLTRFGFDGALAHRLAAGRDHRPLAPRQPPTDLTVTAAYDEPVDRVDAAAFAGRALAEELHRRLAGYGLACTRLGIEAVTAHGQELHRVWRHDGLLTAAAIADRVRWQLDGWLSGGGRHPNSRPPRPTAGIVRLRLVPDGLLAQVGLQPGLWGEAGEERDRAHRALSRVQGILGPESVVTAVLGGGRSPADQVRLVPWGDERLPARPGAPPLPPGAASSAGVARPGEPPWPGRLPPPAPAVVLPAPLAATVHDDAGRPVEVSARLQLTAVPCRLVVGTAKPARIVGWAGPWPVDERWWAPAEASRRARFQVCLADGAALLLVVRAGQWRVEAIYD</sequence>
<evidence type="ECO:0000259" key="5">
    <source>
        <dbReference type="PROSITE" id="PS50173"/>
    </source>
</evidence>
<dbReference type="RefSeq" id="WP_091441155.1">
    <property type="nucleotide sequence ID" value="NZ_BMMJ01000002.1"/>
</dbReference>
<dbReference type="PROSITE" id="PS50173">
    <property type="entry name" value="UMUC"/>
    <property type="match status" value="1"/>
</dbReference>
<dbReference type="Gene3D" id="3.30.70.270">
    <property type="match status" value="1"/>
</dbReference>
<feature type="compositionally biased region" description="Low complexity" evidence="4">
    <location>
        <begin position="424"/>
        <end position="434"/>
    </location>
</feature>
<dbReference type="PANTHER" id="PTHR35369:SF2">
    <property type="entry name" value="BLR3025 PROTEIN"/>
    <property type="match status" value="1"/>
</dbReference>
<dbReference type="GO" id="GO:0006281">
    <property type="term" value="P:DNA repair"/>
    <property type="evidence" value="ECO:0007669"/>
    <property type="project" value="InterPro"/>
</dbReference>
<dbReference type="AlphaFoldDB" id="A0A1C6V0A2"/>
<comment type="similarity">
    <text evidence="1">Belongs to the DNA polymerase type-Y family.</text>
</comment>
<dbReference type="EMBL" id="FMIA01000002">
    <property type="protein sequence ID" value="SCL59637.1"/>
    <property type="molecule type" value="Genomic_DNA"/>
</dbReference>
<accession>A0A1C6V0A2</accession>
<reference evidence="6 7" key="1">
    <citation type="submission" date="2016-06" db="EMBL/GenBank/DDBJ databases">
        <authorList>
            <person name="Kjaerup R.B."/>
            <person name="Dalgaard T.S."/>
            <person name="Juul-Madsen H.R."/>
        </authorList>
    </citation>
    <scope>NUCLEOTIDE SEQUENCE [LARGE SCALE GENOMIC DNA]</scope>
    <source>
        <strain evidence="6 7">DSM 45577</strain>
    </source>
</reference>